<dbReference type="InterPro" id="IPR008947">
    <property type="entry name" value="PLipase_C/P1_nuclease_dom_sf"/>
</dbReference>
<evidence type="ECO:0000313" key="3">
    <source>
        <dbReference type="Proteomes" id="UP000198510"/>
    </source>
</evidence>
<dbReference type="GO" id="GO:0016788">
    <property type="term" value="F:hydrolase activity, acting on ester bonds"/>
    <property type="evidence" value="ECO:0007669"/>
    <property type="project" value="InterPro"/>
</dbReference>
<feature type="region of interest" description="Disordered" evidence="1">
    <location>
        <begin position="298"/>
        <end position="321"/>
    </location>
</feature>
<evidence type="ECO:0000256" key="1">
    <source>
        <dbReference type="SAM" id="MobiDB-lite"/>
    </source>
</evidence>
<dbReference type="OrthoDB" id="267579at2"/>
<evidence type="ECO:0008006" key="4">
    <source>
        <dbReference type="Google" id="ProtNLM"/>
    </source>
</evidence>
<dbReference type="SUPFAM" id="SSF48537">
    <property type="entry name" value="Phospholipase C/P1 nuclease"/>
    <property type="match status" value="1"/>
</dbReference>
<evidence type="ECO:0000313" key="2">
    <source>
        <dbReference type="EMBL" id="SDM05590.1"/>
    </source>
</evidence>
<name>A0A1G9Q3K6_9BACT</name>
<accession>A0A1G9Q3K6</accession>
<dbReference type="STRING" id="1075417.SAMN05421823_11028"/>
<dbReference type="CDD" id="cd10981">
    <property type="entry name" value="ZnPC_S1P1"/>
    <property type="match status" value="1"/>
</dbReference>
<reference evidence="2 3" key="1">
    <citation type="submission" date="2016-10" db="EMBL/GenBank/DDBJ databases">
        <authorList>
            <person name="de Groot N.N."/>
        </authorList>
    </citation>
    <scope>NUCLEOTIDE SEQUENCE [LARGE SCALE GENOMIC DNA]</scope>
    <source>
        <strain evidence="2 3">DSM 25186</strain>
    </source>
</reference>
<dbReference type="RefSeq" id="WP_089685988.1">
    <property type="nucleotide sequence ID" value="NZ_FNFO01000010.1"/>
</dbReference>
<dbReference type="EMBL" id="FNFO01000010">
    <property type="protein sequence ID" value="SDM05590.1"/>
    <property type="molecule type" value="Genomic_DNA"/>
</dbReference>
<dbReference type="Gene3D" id="1.10.575.10">
    <property type="entry name" value="P1 Nuclease"/>
    <property type="match status" value="1"/>
</dbReference>
<keyword evidence="3" id="KW-1185">Reference proteome</keyword>
<dbReference type="AlphaFoldDB" id="A0A1G9Q3K6"/>
<sequence>MKKGVVLVMLLLIPFWSEAWGFYAHRLINRLAVMTLPPEMLVFYKRHIAYLTAQAVAPDRRRYAVEDEGPRHYIDLDVYGDSALFKVPHRWDQAVAQYTEDTLMAYGIVPWHLNLMRYQLTEAFKRGDARAILRLSAEMGHYAADANVPLHTTQNYNGQLTGQHGIHGFWESRVPELFATDYDLFTGPPQYLENPQEAIWQAVAQAHQALDSVFALERQLTTEFAEDRKYSYEERGNLTVRVYSRDFSEAFQRGLQGQVERQMLASIQLVSNLWYTCWVDAGQPDLAPLASFKFSDQEELQREQDSSADPQESISVRPHEF</sequence>
<gene>
    <name evidence="2" type="ORF">SAMN05421823_11028</name>
</gene>
<proteinExistence type="predicted"/>
<protein>
    <recommendedName>
        <fullName evidence="4">S1/P1 Nuclease</fullName>
    </recommendedName>
</protein>
<dbReference type="Proteomes" id="UP000198510">
    <property type="component" value="Unassembled WGS sequence"/>
</dbReference>
<organism evidence="2 3">
    <name type="scientific">Catalinimonas alkaloidigena</name>
    <dbReference type="NCBI Taxonomy" id="1075417"/>
    <lineage>
        <taxon>Bacteria</taxon>
        <taxon>Pseudomonadati</taxon>
        <taxon>Bacteroidota</taxon>
        <taxon>Cytophagia</taxon>
        <taxon>Cytophagales</taxon>
        <taxon>Catalimonadaceae</taxon>
        <taxon>Catalinimonas</taxon>
    </lineage>
</organism>